<evidence type="ECO:0000256" key="2">
    <source>
        <dbReference type="PIRSR" id="PIRSR605511-1"/>
    </source>
</evidence>
<dbReference type="PRINTS" id="PR01790">
    <property type="entry name" value="SMP30FAMILY"/>
</dbReference>
<dbReference type="InterPro" id="IPR013658">
    <property type="entry name" value="SGL"/>
</dbReference>
<dbReference type="GO" id="GO:0005509">
    <property type="term" value="F:calcium ion binding"/>
    <property type="evidence" value="ECO:0007669"/>
    <property type="project" value="TreeGrafter"/>
</dbReference>
<dbReference type="KEGG" id="paqt:E8L99_20205"/>
<comment type="cofactor">
    <cofactor evidence="3">
        <name>Zn(2+)</name>
        <dbReference type="ChEBI" id="CHEBI:29105"/>
    </cofactor>
    <text evidence="3">Binds 1 divalent metal cation per subunit.</text>
</comment>
<feature type="active site" description="Proton donor/acceptor" evidence="2">
    <location>
        <position position="197"/>
    </location>
</feature>
<proteinExistence type="inferred from homology"/>
<accession>A0A4D7QN27</accession>
<keyword evidence="6" id="KW-1185">Reference proteome</keyword>
<sequence length="290" mass="31931">MTDVRCVVDAQNLLGETPLWCPRTRSVWWLDIEQPKLQAFHPETGDYRVFPFETDFLGSLALRQSGGLILALNLALHAFDPETGRLDHLCDVETGAQNRLNDGRCDAQGRFWVGTMDVGLSEPRGALYSVAADHSVRRHAQDIIVSNTIAVSPDQRTLYVSDTRRFVTWAYDLDSASGTLSRRRVFVDFSATRDRPDGACIDAEGHVWIAMFSGSRIARYRPDGTLDQVICLPVTNPTCLCFGGDDLATLYISTARKFLSAEQLAAEPLAGALLAIEPGVRGLPEPMFAG</sequence>
<feature type="binding site" evidence="3">
    <location>
        <position position="147"/>
    </location>
    <ligand>
        <name>a divalent metal cation</name>
        <dbReference type="ChEBI" id="CHEBI:60240"/>
    </ligand>
</feature>
<dbReference type="PANTHER" id="PTHR10907:SF47">
    <property type="entry name" value="REGUCALCIN"/>
    <property type="match status" value="1"/>
</dbReference>
<comment type="similarity">
    <text evidence="1">Belongs to the SMP-30/CGR1 family.</text>
</comment>
<dbReference type="GO" id="GO:0004341">
    <property type="term" value="F:gluconolactonase activity"/>
    <property type="evidence" value="ECO:0007669"/>
    <property type="project" value="TreeGrafter"/>
</dbReference>
<feature type="binding site" evidence="3">
    <location>
        <position position="197"/>
    </location>
    <ligand>
        <name>a divalent metal cation</name>
        <dbReference type="ChEBI" id="CHEBI:60240"/>
    </ligand>
</feature>
<keyword evidence="3" id="KW-0862">Zinc</keyword>
<dbReference type="EMBL" id="CP039865">
    <property type="protein sequence ID" value="QCK87911.1"/>
    <property type="molecule type" value="Genomic_DNA"/>
</dbReference>
<dbReference type="GO" id="GO:0019853">
    <property type="term" value="P:L-ascorbic acid biosynthetic process"/>
    <property type="evidence" value="ECO:0007669"/>
    <property type="project" value="TreeGrafter"/>
</dbReference>
<dbReference type="Proteomes" id="UP000298588">
    <property type="component" value="Chromosome"/>
</dbReference>
<evidence type="ECO:0000256" key="3">
    <source>
        <dbReference type="PIRSR" id="PIRSR605511-2"/>
    </source>
</evidence>
<dbReference type="SUPFAM" id="SSF63829">
    <property type="entry name" value="Calcium-dependent phosphotriesterase"/>
    <property type="match status" value="1"/>
</dbReference>
<dbReference type="OrthoDB" id="2633250at2"/>
<dbReference type="PANTHER" id="PTHR10907">
    <property type="entry name" value="REGUCALCIN"/>
    <property type="match status" value="1"/>
</dbReference>
<gene>
    <name evidence="5" type="ORF">E8L99_20205</name>
</gene>
<feature type="binding site" evidence="3">
    <location>
        <position position="101"/>
    </location>
    <ligand>
        <name>substrate</name>
    </ligand>
</feature>
<dbReference type="RefSeq" id="WP_137101239.1">
    <property type="nucleotide sequence ID" value="NZ_CP039865.1"/>
</dbReference>
<dbReference type="InterPro" id="IPR011042">
    <property type="entry name" value="6-blade_b-propeller_TolB-like"/>
</dbReference>
<feature type="binding site" evidence="3">
    <location>
        <position position="16"/>
    </location>
    <ligand>
        <name>a divalent metal cation</name>
        <dbReference type="ChEBI" id="CHEBI:60240"/>
    </ligand>
</feature>
<dbReference type="Pfam" id="PF08450">
    <property type="entry name" value="SGL"/>
    <property type="match status" value="1"/>
</dbReference>
<evidence type="ECO:0000313" key="6">
    <source>
        <dbReference type="Proteomes" id="UP000298588"/>
    </source>
</evidence>
<dbReference type="InterPro" id="IPR005511">
    <property type="entry name" value="SMP-30"/>
</dbReference>
<reference evidence="5 6" key="1">
    <citation type="submission" date="2019-04" db="EMBL/GenBank/DDBJ databases">
        <title>Phreatobacter aquaticus sp. nov.</title>
        <authorList>
            <person name="Choi A."/>
            <person name="Baek K."/>
        </authorList>
    </citation>
    <scope>NUCLEOTIDE SEQUENCE [LARGE SCALE GENOMIC DNA]</scope>
    <source>
        <strain evidence="5 6">NMCR1094</strain>
    </source>
</reference>
<organism evidence="5 6">
    <name type="scientific">Phreatobacter aquaticus</name>
    <dbReference type="NCBI Taxonomy" id="2570229"/>
    <lineage>
        <taxon>Bacteria</taxon>
        <taxon>Pseudomonadati</taxon>
        <taxon>Pseudomonadota</taxon>
        <taxon>Alphaproteobacteria</taxon>
        <taxon>Hyphomicrobiales</taxon>
        <taxon>Phreatobacteraceae</taxon>
        <taxon>Phreatobacter</taxon>
    </lineage>
</organism>
<protein>
    <submittedName>
        <fullName evidence="5">SMP-30/gluconolactonase/LRE family protein</fullName>
    </submittedName>
</protein>
<evidence type="ECO:0000313" key="5">
    <source>
        <dbReference type="EMBL" id="QCK87911.1"/>
    </source>
</evidence>
<dbReference type="Gene3D" id="2.120.10.30">
    <property type="entry name" value="TolB, C-terminal domain"/>
    <property type="match status" value="1"/>
</dbReference>
<name>A0A4D7QN27_9HYPH</name>
<dbReference type="AlphaFoldDB" id="A0A4D7QN27"/>
<evidence type="ECO:0000259" key="4">
    <source>
        <dbReference type="Pfam" id="PF08450"/>
    </source>
</evidence>
<evidence type="ECO:0000256" key="1">
    <source>
        <dbReference type="ARBA" id="ARBA00008853"/>
    </source>
</evidence>
<feature type="domain" description="SMP-30/Gluconolactonase/LRE-like region" evidence="4">
    <location>
        <begin position="14"/>
        <end position="256"/>
    </location>
</feature>
<feature type="binding site" evidence="3">
    <location>
        <position position="99"/>
    </location>
    <ligand>
        <name>substrate</name>
    </ligand>
</feature>
<keyword evidence="3" id="KW-0479">Metal-binding</keyword>